<dbReference type="InterPro" id="IPR050542">
    <property type="entry name" value="Glycosyl_Hydrlase18_Chitinase"/>
</dbReference>
<dbReference type="Gene3D" id="3.20.20.80">
    <property type="entry name" value="Glycosidases"/>
    <property type="match status" value="1"/>
</dbReference>
<evidence type="ECO:0000313" key="1">
    <source>
        <dbReference type="EMBL" id="KAF3445356.1"/>
    </source>
</evidence>
<organism evidence="1 2">
    <name type="scientific">Rhamnella rubrinervis</name>
    <dbReference type="NCBI Taxonomy" id="2594499"/>
    <lineage>
        <taxon>Eukaryota</taxon>
        <taxon>Viridiplantae</taxon>
        <taxon>Streptophyta</taxon>
        <taxon>Embryophyta</taxon>
        <taxon>Tracheophyta</taxon>
        <taxon>Spermatophyta</taxon>
        <taxon>Magnoliopsida</taxon>
        <taxon>eudicotyledons</taxon>
        <taxon>Gunneridae</taxon>
        <taxon>Pentapetalae</taxon>
        <taxon>rosids</taxon>
        <taxon>fabids</taxon>
        <taxon>Rosales</taxon>
        <taxon>Rhamnaceae</taxon>
        <taxon>rhamnoid group</taxon>
        <taxon>Rhamneae</taxon>
        <taxon>Rhamnella</taxon>
    </lineage>
</organism>
<dbReference type="GO" id="GO:0005576">
    <property type="term" value="C:extracellular region"/>
    <property type="evidence" value="ECO:0007669"/>
    <property type="project" value="TreeGrafter"/>
</dbReference>
<dbReference type="PANTHER" id="PTHR45708:SF67">
    <property type="entry name" value="CHITINASE"/>
    <property type="match status" value="1"/>
</dbReference>
<keyword evidence="2" id="KW-1185">Reference proteome</keyword>
<dbReference type="AlphaFoldDB" id="A0A8K0MGT1"/>
<dbReference type="Proteomes" id="UP000796880">
    <property type="component" value="Unassembled WGS sequence"/>
</dbReference>
<gene>
    <name evidence="1" type="ORF">FNV43_RR10532</name>
</gene>
<dbReference type="PANTHER" id="PTHR45708">
    <property type="entry name" value="ENDOCHITINASE"/>
    <property type="match status" value="1"/>
</dbReference>
<comment type="caution">
    <text evidence="1">The sequence shown here is derived from an EMBL/GenBank/DDBJ whole genome shotgun (WGS) entry which is preliminary data.</text>
</comment>
<dbReference type="InterPro" id="IPR017853">
    <property type="entry name" value="GH"/>
</dbReference>
<accession>A0A8K0MGT1</accession>
<protein>
    <submittedName>
        <fullName evidence="1">Uncharacterized protein</fullName>
    </submittedName>
</protein>
<dbReference type="EMBL" id="VOIH02000005">
    <property type="protein sequence ID" value="KAF3445356.1"/>
    <property type="molecule type" value="Genomic_DNA"/>
</dbReference>
<name>A0A8K0MGT1_9ROSA</name>
<proteinExistence type="predicted"/>
<reference evidence="1" key="1">
    <citation type="submission" date="2020-03" db="EMBL/GenBank/DDBJ databases">
        <title>A high-quality chromosome-level genome assembly of a woody plant with both climbing and erect habits, Rhamnella rubrinervis.</title>
        <authorList>
            <person name="Lu Z."/>
            <person name="Yang Y."/>
            <person name="Zhu X."/>
            <person name="Sun Y."/>
        </authorList>
    </citation>
    <scope>NUCLEOTIDE SEQUENCE</scope>
    <source>
        <strain evidence="1">BYM</strain>
        <tissue evidence="1">Leaf</tissue>
    </source>
</reference>
<dbReference type="OrthoDB" id="1715859at2759"/>
<evidence type="ECO:0000313" key="2">
    <source>
        <dbReference type="Proteomes" id="UP000796880"/>
    </source>
</evidence>
<sequence length="167" mass="18117">MGAKWERRQANRYLCHRKIQNCQLSIPLNLCANPTDYGLASEDDDRRVADCIWNNFLGGQSNSRPLNNADGLDFDIGGGQGQPFYVALVSRVHEDSGTTYRKIFDGLPASQAAAVGGFVPPVVLSSQIQPSVKELPSVEVLCCGTSTLMTRVDIAPKSSLVLEFLAS</sequence>
<dbReference type="SUPFAM" id="SSF51445">
    <property type="entry name" value="(Trans)glycosidases"/>
    <property type="match status" value="1"/>
</dbReference>
<dbReference type="GO" id="GO:0004568">
    <property type="term" value="F:chitinase activity"/>
    <property type="evidence" value="ECO:0007669"/>
    <property type="project" value="TreeGrafter"/>
</dbReference>